<dbReference type="PROSITE" id="PS00523">
    <property type="entry name" value="SULFATASE_1"/>
    <property type="match status" value="1"/>
</dbReference>
<dbReference type="Pfam" id="PF00884">
    <property type="entry name" value="Sulfatase"/>
    <property type="match status" value="1"/>
</dbReference>
<keyword evidence="8" id="KW-1185">Reference proteome</keyword>
<keyword evidence="3" id="KW-0378">Hydrolase</keyword>
<feature type="domain" description="Sulfatase N-terminal" evidence="6">
    <location>
        <begin position="30"/>
        <end position="384"/>
    </location>
</feature>
<evidence type="ECO:0000256" key="1">
    <source>
        <dbReference type="ARBA" id="ARBA00008779"/>
    </source>
</evidence>
<feature type="chain" id="PRO_5046634028" evidence="5">
    <location>
        <begin position="23"/>
        <end position="524"/>
    </location>
</feature>
<dbReference type="InterPro" id="IPR050738">
    <property type="entry name" value="Sulfatase"/>
</dbReference>
<sequence length="524" mass="58645">MRYGVVAACLVLLLVGTVAANAAEAARDKPNILLIVADNQSAGLLGSYGNPDILTPNIDQLATQGTRFTRAFAANGMCSPTRATLLTGLMPDQHGLHDWLNDAQMTTLPPDWSAVSEFRTIPYTLKENGYSTAMIGKWHIGQPWKPQLGYDYWVTFEHGHTLDFWDKNIIDNDRQYRVTGQHVDDFLGKKAAAYLRDHANTDKPFFMELSFSGPYMNPPTNMGPARNKFYSYYEKQPLTSFPREAISQNYIDQILDSAGDEKLSFLDRILRVVLSKMAGSQQTIANMASQNTHVDANVGRVLDALGESGLQDHTIVIYTSDQGVYYGQHGLWTHTILSEPSTLHETALHVPLIVRKPGAAKGKVVDALIGQYDIPVTILALAGIQQDLPASPGKSFEDMLDNGHGGALHDAIFYEQTETRGIRTDRFAYWKRMDAEFGDDRLYDMNRDPDQTQDLAKEADYQDVVSDLSQRMDAFYKEYSNPAYDLWHGGTAKGTLSYPDKFKARFGRDWHLETRTVAPFADHQ</sequence>
<name>A0ABV7EL42_9GAMM</name>
<dbReference type="InterPro" id="IPR017850">
    <property type="entry name" value="Alkaline_phosphatase_core_sf"/>
</dbReference>
<keyword evidence="5" id="KW-0732">Signal</keyword>
<dbReference type="PANTHER" id="PTHR42693:SF53">
    <property type="entry name" value="ENDO-4-O-SULFATASE"/>
    <property type="match status" value="1"/>
</dbReference>
<comment type="caution">
    <text evidence="7">The sequence shown here is derived from an EMBL/GenBank/DDBJ whole genome shotgun (WGS) entry which is preliminary data.</text>
</comment>
<protein>
    <submittedName>
        <fullName evidence="7">Sulfatase</fullName>
    </submittedName>
</protein>
<evidence type="ECO:0000259" key="6">
    <source>
        <dbReference type="Pfam" id="PF00884"/>
    </source>
</evidence>
<dbReference type="RefSeq" id="WP_380687428.1">
    <property type="nucleotide sequence ID" value="NZ_JBHRSS010000003.1"/>
</dbReference>
<dbReference type="InterPro" id="IPR024607">
    <property type="entry name" value="Sulfatase_CS"/>
</dbReference>
<dbReference type="PANTHER" id="PTHR42693">
    <property type="entry name" value="ARYLSULFATASE FAMILY MEMBER"/>
    <property type="match status" value="1"/>
</dbReference>
<evidence type="ECO:0000256" key="2">
    <source>
        <dbReference type="ARBA" id="ARBA00022723"/>
    </source>
</evidence>
<dbReference type="Gene3D" id="3.40.720.10">
    <property type="entry name" value="Alkaline Phosphatase, subunit A"/>
    <property type="match status" value="1"/>
</dbReference>
<comment type="similarity">
    <text evidence="1">Belongs to the sulfatase family.</text>
</comment>
<dbReference type="EMBL" id="JBHRSS010000003">
    <property type="protein sequence ID" value="MFC3103414.1"/>
    <property type="molecule type" value="Genomic_DNA"/>
</dbReference>
<organism evidence="7 8">
    <name type="scientific">Salinisphaera aquimarina</name>
    <dbReference type="NCBI Taxonomy" id="2094031"/>
    <lineage>
        <taxon>Bacteria</taxon>
        <taxon>Pseudomonadati</taxon>
        <taxon>Pseudomonadota</taxon>
        <taxon>Gammaproteobacteria</taxon>
        <taxon>Salinisphaerales</taxon>
        <taxon>Salinisphaeraceae</taxon>
        <taxon>Salinisphaera</taxon>
    </lineage>
</organism>
<feature type="signal peptide" evidence="5">
    <location>
        <begin position="1"/>
        <end position="22"/>
    </location>
</feature>
<keyword evidence="2" id="KW-0479">Metal-binding</keyword>
<dbReference type="Proteomes" id="UP001595462">
    <property type="component" value="Unassembled WGS sequence"/>
</dbReference>
<proteinExistence type="inferred from homology"/>
<reference evidence="8" key="1">
    <citation type="journal article" date="2019" name="Int. J. Syst. Evol. Microbiol.">
        <title>The Global Catalogue of Microorganisms (GCM) 10K type strain sequencing project: providing services to taxonomists for standard genome sequencing and annotation.</title>
        <authorList>
            <consortium name="The Broad Institute Genomics Platform"/>
            <consortium name="The Broad Institute Genome Sequencing Center for Infectious Disease"/>
            <person name="Wu L."/>
            <person name="Ma J."/>
        </authorList>
    </citation>
    <scope>NUCLEOTIDE SEQUENCE [LARGE SCALE GENOMIC DNA]</scope>
    <source>
        <strain evidence="8">KCTC 52640</strain>
    </source>
</reference>
<gene>
    <name evidence="7" type="ORF">ACFOSU_05850</name>
</gene>
<evidence type="ECO:0000256" key="4">
    <source>
        <dbReference type="ARBA" id="ARBA00022837"/>
    </source>
</evidence>
<dbReference type="SUPFAM" id="SSF53649">
    <property type="entry name" value="Alkaline phosphatase-like"/>
    <property type="match status" value="1"/>
</dbReference>
<dbReference type="PROSITE" id="PS00149">
    <property type="entry name" value="SULFATASE_2"/>
    <property type="match status" value="1"/>
</dbReference>
<keyword evidence="4" id="KW-0106">Calcium</keyword>
<accession>A0ABV7EL42</accession>
<evidence type="ECO:0000256" key="3">
    <source>
        <dbReference type="ARBA" id="ARBA00022801"/>
    </source>
</evidence>
<evidence type="ECO:0000313" key="7">
    <source>
        <dbReference type="EMBL" id="MFC3103414.1"/>
    </source>
</evidence>
<dbReference type="InterPro" id="IPR000917">
    <property type="entry name" value="Sulfatase_N"/>
</dbReference>
<evidence type="ECO:0000256" key="5">
    <source>
        <dbReference type="SAM" id="SignalP"/>
    </source>
</evidence>
<evidence type="ECO:0000313" key="8">
    <source>
        <dbReference type="Proteomes" id="UP001595462"/>
    </source>
</evidence>